<name>F6BJF4_THEXL</name>
<evidence type="ECO:0000313" key="4">
    <source>
        <dbReference type="EMBL" id="AEF16922.1"/>
    </source>
</evidence>
<evidence type="ECO:0000256" key="2">
    <source>
        <dbReference type="ARBA" id="ARBA00022643"/>
    </source>
</evidence>
<dbReference type="InterPro" id="IPR005025">
    <property type="entry name" value="FMN_Rdtase-like_dom"/>
</dbReference>
<dbReference type="Proteomes" id="UP000007239">
    <property type="component" value="Chromosome"/>
</dbReference>
<dbReference type="KEGG" id="txy:Thexy_0882"/>
<sequence>MNILYISGSPRKDGNTEYLLNISLEITGGELIRLSDYNIKYCNSCWVCQKTGICPVKDDMNEKLIPKMLESDGIVLGTPVYFNNVSAQLKTFIDRTWCIKGDLRNKIGGTIVVGRKYGAESAITAINAFFLKHEMIVANRGVSGIGYEKGDIELDVEAVGAAERLGYRILELLNG</sequence>
<evidence type="ECO:0000313" key="5">
    <source>
        <dbReference type="Proteomes" id="UP000007239"/>
    </source>
</evidence>
<dbReference type="InterPro" id="IPR029039">
    <property type="entry name" value="Flavoprotein-like_sf"/>
</dbReference>
<dbReference type="HOGENOM" id="CLU_050993_3_0_9"/>
<dbReference type="RefSeq" id="WP_013787668.1">
    <property type="nucleotide sequence ID" value="NC_015555.1"/>
</dbReference>
<dbReference type="Gene3D" id="3.40.50.360">
    <property type="match status" value="1"/>
</dbReference>
<keyword evidence="1" id="KW-0285">Flavoprotein</keyword>
<dbReference type="GO" id="GO:0016491">
    <property type="term" value="F:oxidoreductase activity"/>
    <property type="evidence" value="ECO:0007669"/>
    <property type="project" value="InterPro"/>
</dbReference>
<evidence type="ECO:0000259" key="3">
    <source>
        <dbReference type="Pfam" id="PF03358"/>
    </source>
</evidence>
<dbReference type="SUPFAM" id="SSF52218">
    <property type="entry name" value="Flavoproteins"/>
    <property type="match status" value="1"/>
</dbReference>
<accession>F6BJF4</accession>
<keyword evidence="2" id="KW-0288">FMN</keyword>
<reference evidence="4" key="1">
    <citation type="submission" date="2011-05" db="EMBL/GenBank/DDBJ databases">
        <title>Complete sequence of Thermoanaerobacterium xylanolyticum LX-11.</title>
        <authorList>
            <consortium name="US DOE Joint Genome Institute"/>
            <person name="Lucas S."/>
            <person name="Han J."/>
            <person name="Lapidus A."/>
            <person name="Cheng J.-F."/>
            <person name="Goodwin L."/>
            <person name="Pitluck S."/>
            <person name="Peters L."/>
            <person name="Mikhailova N."/>
            <person name="Lu M."/>
            <person name="Han C."/>
            <person name="Tapia R."/>
            <person name="Land M."/>
            <person name="Hauser L."/>
            <person name="Kyrpides N."/>
            <person name="Ivanova N."/>
            <person name="Pagani I."/>
            <person name="Hemme C."/>
            <person name="Woyke T."/>
        </authorList>
    </citation>
    <scope>NUCLEOTIDE SEQUENCE</scope>
    <source>
        <strain evidence="4">LX-11</strain>
    </source>
</reference>
<dbReference type="EMBL" id="CP002739">
    <property type="protein sequence ID" value="AEF16922.1"/>
    <property type="molecule type" value="Genomic_DNA"/>
</dbReference>
<proteinExistence type="predicted"/>
<gene>
    <name evidence="4" type="ordered locus">Thexy_0882</name>
</gene>
<keyword evidence="5" id="KW-1185">Reference proteome</keyword>
<feature type="domain" description="NADPH-dependent FMN reductase-like" evidence="3">
    <location>
        <begin position="1"/>
        <end position="146"/>
    </location>
</feature>
<dbReference type="Pfam" id="PF03358">
    <property type="entry name" value="FMN_red"/>
    <property type="match status" value="1"/>
</dbReference>
<dbReference type="PANTHER" id="PTHR43278:SF1">
    <property type="entry name" value="IRON-SULFUR FLAVOPROTEIN MJ1083"/>
    <property type="match status" value="1"/>
</dbReference>
<dbReference type="STRING" id="858215.Thexy_0882"/>
<dbReference type="InterPro" id="IPR051796">
    <property type="entry name" value="ISF_SsuE-like"/>
</dbReference>
<organism evidence="4 5">
    <name type="scientific">Thermoanaerobacterium xylanolyticum (strain ATCC 49914 / DSM 7097 / LX-11)</name>
    <dbReference type="NCBI Taxonomy" id="858215"/>
    <lineage>
        <taxon>Bacteria</taxon>
        <taxon>Bacillati</taxon>
        <taxon>Bacillota</taxon>
        <taxon>Clostridia</taxon>
        <taxon>Thermoanaerobacterales</taxon>
        <taxon>Thermoanaerobacteraceae</taxon>
        <taxon>Thermoanaerobacterium</taxon>
    </lineage>
</organism>
<dbReference type="PANTHER" id="PTHR43278">
    <property type="entry name" value="NAD(P)H-DEPENDENT FMN-CONTAINING OXIDOREDUCTASE YWQN-RELATED"/>
    <property type="match status" value="1"/>
</dbReference>
<dbReference type="AlphaFoldDB" id="F6BJF4"/>
<protein>
    <submittedName>
        <fullName evidence="4">NADPH-dependent FMN reductase</fullName>
    </submittedName>
</protein>
<evidence type="ECO:0000256" key="1">
    <source>
        <dbReference type="ARBA" id="ARBA00022630"/>
    </source>
</evidence>
<dbReference type="eggNOG" id="COG0655">
    <property type="taxonomic scope" value="Bacteria"/>
</dbReference>